<feature type="transmembrane region" description="Helical" evidence="9">
    <location>
        <begin position="12"/>
        <end position="33"/>
    </location>
</feature>
<dbReference type="GO" id="GO:0005886">
    <property type="term" value="C:plasma membrane"/>
    <property type="evidence" value="ECO:0007669"/>
    <property type="project" value="UniProtKB-SubCell"/>
</dbReference>
<organism evidence="10 11">
    <name type="scientific">Sphingomonas cavernae</name>
    <dbReference type="NCBI Taxonomy" id="2320861"/>
    <lineage>
        <taxon>Bacteria</taxon>
        <taxon>Pseudomonadati</taxon>
        <taxon>Pseudomonadota</taxon>
        <taxon>Alphaproteobacteria</taxon>
        <taxon>Sphingomonadales</taxon>
        <taxon>Sphingomonadaceae</taxon>
        <taxon>Sphingomonas</taxon>
    </lineage>
</organism>
<accession>A0A418WQC7</accession>
<sequence>MNRESAPARALGFWMCLALVMGNMIGSGVFLLPASLAPYGWNALFGWIFTIGGALCLAHVLSRLSSALPQAGGPYGFVHAAFGPLPAFVMGLSYWISVWVANAAIAIAAVSALSIFAPGITKISGLPALLSAGLLWTVTLINLRGARSAGWFQIVTTVLKLLPLIAVVVIALLMGAGVEKTEIVAFRAADISPSAITATAALTLWAMLGFECAAVPQGKVDNPQVTIPRATMIGTLLVGLLYIIVCSAVTLMLPLAQVSQSGAPFADFIARYWGEQPALFVALFVAIAAIGALNGWVLMQGEVALSMARAGSFPSWFAKTDARETPVRALLVSSVLVSVLIYMNYERSMASLFTFMALLSTASALVLYLFCALASLRLAYKKVIPRSAAFVAIASLGVIYSLWTFYGAGWEASGWILVLLAVGVPVYFGTRQMAFQH</sequence>
<feature type="transmembrane region" description="Helical" evidence="9">
    <location>
        <begin position="123"/>
        <end position="143"/>
    </location>
</feature>
<evidence type="ECO:0000256" key="9">
    <source>
        <dbReference type="SAM" id="Phobius"/>
    </source>
</evidence>
<dbReference type="GO" id="GO:0022857">
    <property type="term" value="F:transmembrane transporter activity"/>
    <property type="evidence" value="ECO:0007669"/>
    <property type="project" value="InterPro"/>
</dbReference>
<evidence type="ECO:0000256" key="4">
    <source>
        <dbReference type="ARBA" id="ARBA00022475"/>
    </source>
</evidence>
<comment type="caution">
    <text evidence="10">The sequence shown here is derived from an EMBL/GenBank/DDBJ whole genome shotgun (WGS) entry which is preliminary data.</text>
</comment>
<comment type="subcellular location">
    <subcellularLocation>
        <location evidence="1">Cell membrane</location>
        <topology evidence="1">Multi-pass membrane protein</topology>
    </subcellularLocation>
</comment>
<proteinExistence type="inferred from homology"/>
<dbReference type="OrthoDB" id="3185104at2"/>
<feature type="transmembrane region" description="Helical" evidence="9">
    <location>
        <begin position="351"/>
        <end position="376"/>
    </location>
</feature>
<feature type="transmembrane region" description="Helical" evidence="9">
    <location>
        <begin position="150"/>
        <end position="174"/>
    </location>
</feature>
<evidence type="ECO:0000256" key="3">
    <source>
        <dbReference type="ARBA" id="ARBA00021069"/>
    </source>
</evidence>
<evidence type="ECO:0000313" key="10">
    <source>
        <dbReference type="EMBL" id="RJF93458.1"/>
    </source>
</evidence>
<keyword evidence="4" id="KW-1003">Cell membrane</keyword>
<evidence type="ECO:0000256" key="7">
    <source>
        <dbReference type="ARBA" id="ARBA00023136"/>
    </source>
</evidence>
<evidence type="ECO:0000256" key="6">
    <source>
        <dbReference type="ARBA" id="ARBA00022989"/>
    </source>
</evidence>
<feature type="transmembrane region" description="Helical" evidence="9">
    <location>
        <begin position="278"/>
        <end position="299"/>
    </location>
</feature>
<keyword evidence="5 9" id="KW-0812">Transmembrane</keyword>
<keyword evidence="7 9" id="KW-0472">Membrane</keyword>
<evidence type="ECO:0000256" key="1">
    <source>
        <dbReference type="ARBA" id="ARBA00004651"/>
    </source>
</evidence>
<dbReference type="PANTHER" id="PTHR42770">
    <property type="entry name" value="AMINO ACID TRANSPORTER-RELATED"/>
    <property type="match status" value="1"/>
</dbReference>
<dbReference type="RefSeq" id="WP_119759736.1">
    <property type="nucleotide sequence ID" value="NZ_QYUM01000002.1"/>
</dbReference>
<protein>
    <recommendedName>
        <fullName evidence="3">Arginine/agmatine antiporter</fullName>
    </recommendedName>
</protein>
<dbReference type="PIRSF" id="PIRSF006060">
    <property type="entry name" value="AA_transporter"/>
    <property type="match status" value="1"/>
</dbReference>
<dbReference type="PANTHER" id="PTHR42770:SF18">
    <property type="entry name" value="ARGININE_AGMATINE ANTIPORTER"/>
    <property type="match status" value="1"/>
</dbReference>
<keyword evidence="6 9" id="KW-1133">Transmembrane helix</keyword>
<evidence type="ECO:0000256" key="2">
    <source>
        <dbReference type="ARBA" id="ARBA00008220"/>
    </source>
</evidence>
<comment type="function">
    <text evidence="8">Major component of the acid-resistance (AR) system allowing enteric pathogens to survive the acidic environment in the stomach. Exchanges extracellular arginine for its intracellular decarboxylation product agmatine (Agm) thereby expelling intracellular protons. Probably undergoes several conformational states in order to translocate the substrate across the membrane; keeps the substrate accessible to only 1 side of the membrane at a time by opening and closing 3 membrane-internal gates.</text>
</comment>
<dbReference type="Pfam" id="PF13520">
    <property type="entry name" value="AA_permease_2"/>
    <property type="match status" value="1"/>
</dbReference>
<feature type="transmembrane region" description="Helical" evidence="9">
    <location>
        <begin position="388"/>
        <end position="406"/>
    </location>
</feature>
<name>A0A418WQC7_9SPHN</name>
<keyword evidence="11" id="KW-1185">Reference proteome</keyword>
<feature type="transmembrane region" description="Helical" evidence="9">
    <location>
        <begin position="412"/>
        <end position="430"/>
    </location>
</feature>
<feature type="transmembrane region" description="Helical" evidence="9">
    <location>
        <begin position="236"/>
        <end position="258"/>
    </location>
</feature>
<comment type="similarity">
    <text evidence="2">Belongs to the amino acid-polyamine-organocation (APC) superfamily. Basic amino acid/polyamine antiporter (APA) (TC 2.A.3.2) family.</text>
</comment>
<evidence type="ECO:0000313" key="11">
    <source>
        <dbReference type="Proteomes" id="UP000286100"/>
    </source>
</evidence>
<gene>
    <name evidence="10" type="ORF">D3876_03780</name>
</gene>
<feature type="transmembrane region" description="Helical" evidence="9">
    <location>
        <begin position="194"/>
        <end position="215"/>
    </location>
</feature>
<evidence type="ECO:0000256" key="5">
    <source>
        <dbReference type="ARBA" id="ARBA00022692"/>
    </source>
</evidence>
<dbReference type="Proteomes" id="UP000286100">
    <property type="component" value="Unassembled WGS sequence"/>
</dbReference>
<feature type="transmembrane region" description="Helical" evidence="9">
    <location>
        <begin position="327"/>
        <end position="345"/>
    </location>
</feature>
<dbReference type="Gene3D" id="1.20.1740.10">
    <property type="entry name" value="Amino acid/polyamine transporter I"/>
    <property type="match status" value="1"/>
</dbReference>
<evidence type="ECO:0000256" key="8">
    <source>
        <dbReference type="ARBA" id="ARBA00045636"/>
    </source>
</evidence>
<dbReference type="InterPro" id="IPR050367">
    <property type="entry name" value="APC_superfamily"/>
</dbReference>
<dbReference type="InterPro" id="IPR002293">
    <property type="entry name" value="AA/rel_permease1"/>
</dbReference>
<reference evidence="10 11" key="1">
    <citation type="submission" date="2018-09" db="EMBL/GenBank/DDBJ databases">
        <authorList>
            <person name="Zhu H."/>
        </authorList>
    </citation>
    <scope>NUCLEOTIDE SEQUENCE [LARGE SCALE GENOMIC DNA]</scope>
    <source>
        <strain evidence="10 11">K2R01-6</strain>
    </source>
</reference>
<dbReference type="EMBL" id="QYUM01000002">
    <property type="protein sequence ID" value="RJF93458.1"/>
    <property type="molecule type" value="Genomic_DNA"/>
</dbReference>
<dbReference type="AlphaFoldDB" id="A0A418WQC7"/>
<feature type="transmembrane region" description="Helical" evidence="9">
    <location>
        <begin position="39"/>
        <end position="61"/>
    </location>
</feature>
<feature type="transmembrane region" description="Helical" evidence="9">
    <location>
        <begin position="94"/>
        <end position="117"/>
    </location>
</feature>